<dbReference type="GO" id="GO:0001514">
    <property type="term" value="P:selenocysteine incorporation"/>
    <property type="evidence" value="ECO:0007669"/>
    <property type="project" value="InterPro"/>
</dbReference>
<keyword evidence="3" id="KW-0547">Nucleotide-binding</keyword>
<dbReference type="Pfam" id="PF09106">
    <property type="entry name" value="WHD_2nd_SelB"/>
    <property type="match status" value="1"/>
</dbReference>
<organism evidence="8 9">
    <name type="scientific">Oligella ureolytica</name>
    <dbReference type="NCBI Taxonomy" id="90244"/>
    <lineage>
        <taxon>Bacteria</taxon>
        <taxon>Pseudomonadati</taxon>
        <taxon>Pseudomonadota</taxon>
        <taxon>Betaproteobacteria</taxon>
        <taxon>Burkholderiales</taxon>
        <taxon>Alcaligenaceae</taxon>
        <taxon>Oligella</taxon>
    </lineage>
</organism>
<dbReference type="Gene3D" id="2.40.30.10">
    <property type="entry name" value="Translation factors"/>
    <property type="match status" value="1"/>
</dbReference>
<dbReference type="CDD" id="cd15491">
    <property type="entry name" value="selB_III"/>
    <property type="match status" value="1"/>
</dbReference>
<dbReference type="GO" id="GO:0003723">
    <property type="term" value="F:RNA binding"/>
    <property type="evidence" value="ECO:0007669"/>
    <property type="project" value="InterPro"/>
</dbReference>
<dbReference type="RefSeq" id="WP_018574935.1">
    <property type="nucleotide sequence ID" value="NZ_CP065725.1"/>
</dbReference>
<dbReference type="PRINTS" id="PR00315">
    <property type="entry name" value="ELONGATNFCT"/>
</dbReference>
<evidence type="ECO:0000256" key="2">
    <source>
        <dbReference type="ARBA" id="ARBA00022490"/>
    </source>
</evidence>
<dbReference type="InterPro" id="IPR015190">
    <property type="entry name" value="Elong_fac_SelB-wing-hlx_typ-2"/>
</dbReference>
<dbReference type="AlphaFoldDB" id="A0A378XAB8"/>
<keyword evidence="5" id="KW-0342">GTP-binding</keyword>
<proteinExistence type="predicted"/>
<dbReference type="SUPFAM" id="SSF46785">
    <property type="entry name" value="Winged helix' DNA-binding domain"/>
    <property type="match status" value="3"/>
</dbReference>
<dbReference type="Proteomes" id="UP000594903">
    <property type="component" value="Chromosome"/>
</dbReference>
<dbReference type="Pfam" id="PF00009">
    <property type="entry name" value="GTP_EFTU"/>
    <property type="match status" value="1"/>
</dbReference>
<reference evidence="8 9" key="1">
    <citation type="submission" date="2018-06" db="EMBL/GenBank/DDBJ databases">
        <authorList>
            <consortium name="Pathogen Informatics"/>
            <person name="Doyle S."/>
        </authorList>
    </citation>
    <scope>NUCLEOTIDE SEQUENCE [LARGE SCALE GENOMIC DNA]</scope>
    <source>
        <strain evidence="8 9">NCTC11997</strain>
    </source>
</reference>
<dbReference type="GO" id="GO:0003924">
    <property type="term" value="F:GTPase activity"/>
    <property type="evidence" value="ECO:0007669"/>
    <property type="project" value="InterPro"/>
</dbReference>
<dbReference type="PANTHER" id="PTHR43721:SF11">
    <property type="entry name" value="SELENOCYSTEINE-SPECIFIC ELONGATION FACTOR"/>
    <property type="match status" value="1"/>
</dbReference>
<dbReference type="InterPro" id="IPR004535">
    <property type="entry name" value="Transl_elong_SelB"/>
</dbReference>
<evidence type="ECO:0000313" key="10">
    <source>
        <dbReference type="Proteomes" id="UP000594903"/>
    </source>
</evidence>
<gene>
    <name evidence="8" type="primary">selB</name>
    <name evidence="7" type="ORF">I6G29_00815</name>
    <name evidence="8" type="ORF">NCTC11997_00199</name>
</gene>
<dbReference type="STRING" id="1122619.GCA_000373745_01762"/>
<dbReference type="InterPro" id="IPR036388">
    <property type="entry name" value="WH-like_DNA-bd_sf"/>
</dbReference>
<dbReference type="InterPro" id="IPR050055">
    <property type="entry name" value="EF-Tu_GTPase"/>
</dbReference>
<dbReference type="Gene3D" id="1.10.10.10">
    <property type="entry name" value="Winged helix-like DNA-binding domain superfamily/Winged helix DNA-binding domain"/>
    <property type="match status" value="3"/>
</dbReference>
<keyword evidence="4" id="KW-0648">Protein biosynthesis</keyword>
<dbReference type="Gene3D" id="3.40.50.300">
    <property type="entry name" value="P-loop containing nucleotide triphosphate hydrolases"/>
    <property type="match status" value="1"/>
</dbReference>
<dbReference type="GO" id="GO:0003746">
    <property type="term" value="F:translation elongation factor activity"/>
    <property type="evidence" value="ECO:0007669"/>
    <property type="project" value="UniProtKB-KW"/>
</dbReference>
<dbReference type="SUPFAM" id="SSF50447">
    <property type="entry name" value="Translation proteins"/>
    <property type="match status" value="1"/>
</dbReference>
<dbReference type="InterPro" id="IPR000795">
    <property type="entry name" value="T_Tr_GTP-bd_dom"/>
</dbReference>
<dbReference type="Proteomes" id="UP000254603">
    <property type="component" value="Unassembled WGS sequence"/>
</dbReference>
<dbReference type="SUPFAM" id="SSF52540">
    <property type="entry name" value="P-loop containing nucleoside triphosphate hydrolases"/>
    <property type="match status" value="1"/>
</dbReference>
<dbReference type="EMBL" id="CP065725">
    <property type="protein sequence ID" value="QPT40216.1"/>
    <property type="molecule type" value="Genomic_DNA"/>
</dbReference>
<sequence length="643" mass="71774">MIVGTAGHIDHGKTTLIRALTGVDTDRLSEEKKRGITIQLGYAYTPLANGEILGFIDVPGHERLVRTMVSGATGIDYALLVIAADDGVMPQTREHLAILSILNMTAGAVVITKAKSVEAERIEQVRQDIQQVVSGSFLENAPVFVTDALDSDCQGVDHLREHLFNEALVRSALNTEGLFRLSVDRVFTLKGQGTVVTGTVHGGKLDLDDQAEESLAIDLRHFPSGRVVRVRSIHAQDQSSRTGLAGQRCALNIGGMSTDDIEYGDWVADVRAFTPSHHVDVELQLMESSEQVIQAWTPLHLHIASTHYHVHAVPLSTDKLEPGQRAKVQLVSDKPICCMTGDRFIIRNPQATQTIGGGRVLHPNAPDRKRRSAERLDWLDTVQDFLNGAGIEVLLEKSPFGLSEKTLLRLTGKTLDKLERPVDVFELVPTGLHSQVTWILASHWHDLAAQVLARLAQFHEQFPDEVGVEVLRLRRMALAKMPEPLWQLLVRYLVDQGLAGRTRSLLHLPEHIPVLSEKEAVLAEQILPLIEEGDANPPWVRDIAKQLEVEEEDVRQVLRRLSRQGEVFQIVKDLFYHRKALQSLAHTVLGLVPQDDIITAEFRDASGLGRKRAIQLLEFFDRVGLTRRVKERRLVRNRSLDWL</sequence>
<dbReference type="GO" id="GO:0005737">
    <property type="term" value="C:cytoplasm"/>
    <property type="evidence" value="ECO:0007669"/>
    <property type="project" value="UniProtKB-SubCell"/>
</dbReference>
<comment type="subcellular location">
    <subcellularLocation>
        <location evidence="1">Cytoplasm</location>
    </subcellularLocation>
</comment>
<dbReference type="InterPro" id="IPR027417">
    <property type="entry name" value="P-loop_NTPase"/>
</dbReference>
<evidence type="ECO:0000256" key="5">
    <source>
        <dbReference type="ARBA" id="ARBA00023134"/>
    </source>
</evidence>
<dbReference type="SUPFAM" id="SSF50465">
    <property type="entry name" value="EF-Tu/eEF-1alpha/eIF2-gamma C-terminal domain"/>
    <property type="match status" value="1"/>
</dbReference>
<dbReference type="InterPro" id="IPR048931">
    <property type="entry name" value="WHD_2nd_SelB_bact"/>
</dbReference>
<dbReference type="Pfam" id="PF09107">
    <property type="entry name" value="WHD_3rd_SelB"/>
    <property type="match status" value="1"/>
</dbReference>
<dbReference type="NCBIfam" id="TIGR00475">
    <property type="entry name" value="selB"/>
    <property type="match status" value="1"/>
</dbReference>
<keyword evidence="2" id="KW-0963">Cytoplasm</keyword>
<dbReference type="InterPro" id="IPR009001">
    <property type="entry name" value="Transl_elong_EF1A/Init_IF2_C"/>
</dbReference>
<dbReference type="PANTHER" id="PTHR43721">
    <property type="entry name" value="ELONGATION FACTOR TU-RELATED"/>
    <property type="match status" value="1"/>
</dbReference>
<dbReference type="PROSITE" id="PS51722">
    <property type="entry name" value="G_TR_2"/>
    <property type="match status" value="1"/>
</dbReference>
<name>A0A378XAB8_9BURK</name>
<keyword evidence="10" id="KW-1185">Reference proteome</keyword>
<dbReference type="Pfam" id="PF25461">
    <property type="entry name" value="Beta-barrel_SelB"/>
    <property type="match status" value="1"/>
</dbReference>
<dbReference type="InterPro" id="IPR009000">
    <property type="entry name" value="Transl_B-barrel_sf"/>
</dbReference>
<dbReference type="CDD" id="cd04171">
    <property type="entry name" value="SelB"/>
    <property type="match status" value="1"/>
</dbReference>
<evidence type="ECO:0000256" key="4">
    <source>
        <dbReference type="ARBA" id="ARBA00022917"/>
    </source>
</evidence>
<reference evidence="7 10" key="2">
    <citation type="submission" date="2020-12" db="EMBL/GenBank/DDBJ databases">
        <title>FDA dAtabase for Regulatory Grade micrObial Sequences (FDA-ARGOS): Supporting development and validation of Infectious Disease Dx tests.</title>
        <authorList>
            <person name="Sproer C."/>
            <person name="Gronow S."/>
            <person name="Severitt S."/>
            <person name="Schroder I."/>
            <person name="Tallon L."/>
            <person name="Sadzewicz L."/>
            <person name="Zhao X."/>
            <person name="Boylan J."/>
            <person name="Ott S."/>
            <person name="Bowen H."/>
            <person name="Vavikolanu K."/>
            <person name="Mehta A."/>
            <person name="Aluvathingal J."/>
            <person name="Nadendla S."/>
            <person name="Lowell S."/>
            <person name="Myers T."/>
            <person name="Yan Y."/>
            <person name="Sichtig H."/>
        </authorList>
    </citation>
    <scope>NUCLEOTIDE SEQUENCE [LARGE SCALE GENOMIC DNA]</scope>
    <source>
        <strain evidence="7 10">FDAARGOS_872</strain>
    </source>
</reference>
<evidence type="ECO:0000256" key="3">
    <source>
        <dbReference type="ARBA" id="ARBA00022741"/>
    </source>
</evidence>
<dbReference type="InterPro" id="IPR036390">
    <property type="entry name" value="WH_DNA-bd_sf"/>
</dbReference>
<evidence type="ECO:0000256" key="1">
    <source>
        <dbReference type="ARBA" id="ARBA00004496"/>
    </source>
</evidence>
<feature type="domain" description="Tr-type G" evidence="6">
    <location>
        <begin position="1"/>
        <end position="173"/>
    </location>
</feature>
<dbReference type="InterPro" id="IPR015191">
    <property type="entry name" value="SelB_WHD4"/>
</dbReference>
<dbReference type="EMBL" id="UGSB01000001">
    <property type="protein sequence ID" value="SUA50427.1"/>
    <property type="molecule type" value="Genomic_DNA"/>
</dbReference>
<protein>
    <submittedName>
        <fullName evidence="8">SelB translation factor</fullName>
    </submittedName>
    <submittedName>
        <fullName evidence="7">Selenocysteine-specific translation elongation factor</fullName>
    </submittedName>
</protein>
<dbReference type="GO" id="GO:0005525">
    <property type="term" value="F:GTP binding"/>
    <property type="evidence" value="ECO:0007669"/>
    <property type="project" value="UniProtKB-KW"/>
</dbReference>
<keyword evidence="7" id="KW-0251">Elongation factor</keyword>
<evidence type="ECO:0000259" key="6">
    <source>
        <dbReference type="PROSITE" id="PS51722"/>
    </source>
</evidence>
<dbReference type="PROSITE" id="PS00301">
    <property type="entry name" value="G_TR_1"/>
    <property type="match status" value="1"/>
</dbReference>
<evidence type="ECO:0000313" key="8">
    <source>
        <dbReference type="EMBL" id="SUA50427.1"/>
    </source>
</evidence>
<dbReference type="InterPro" id="IPR031157">
    <property type="entry name" value="G_TR_CS"/>
</dbReference>
<dbReference type="OrthoDB" id="9803139at2"/>
<evidence type="ECO:0000313" key="7">
    <source>
        <dbReference type="EMBL" id="QPT40216.1"/>
    </source>
</evidence>
<evidence type="ECO:0000313" key="9">
    <source>
        <dbReference type="Proteomes" id="UP000254603"/>
    </source>
</evidence>
<dbReference type="InterPro" id="IPR057335">
    <property type="entry name" value="Beta-barrel_SelB"/>
</dbReference>
<dbReference type="Pfam" id="PF21214">
    <property type="entry name" value="WHD_2nd_SelB_bact"/>
    <property type="match status" value="1"/>
</dbReference>
<accession>A0A378XAB8</accession>